<dbReference type="GO" id="GO:0006508">
    <property type="term" value="P:proteolysis"/>
    <property type="evidence" value="ECO:0007669"/>
    <property type="project" value="UniProtKB-KW"/>
</dbReference>
<dbReference type="InterPro" id="IPR034164">
    <property type="entry name" value="Pepsin-like_dom"/>
</dbReference>
<gene>
    <name evidence="7" type="ORF">D791_01741</name>
</gene>
<organism evidence="7 8">
    <name type="scientific">Nitrincola nitratireducens</name>
    <dbReference type="NCBI Taxonomy" id="1229521"/>
    <lineage>
        <taxon>Bacteria</taxon>
        <taxon>Pseudomonadati</taxon>
        <taxon>Pseudomonadota</taxon>
        <taxon>Gammaproteobacteria</taxon>
        <taxon>Oceanospirillales</taxon>
        <taxon>Oceanospirillaceae</taxon>
        <taxon>Nitrincola</taxon>
    </lineage>
</organism>
<keyword evidence="4" id="KW-0732">Signal</keyword>
<dbReference type="Proteomes" id="UP000019464">
    <property type="component" value="Unassembled WGS sequence"/>
</dbReference>
<keyword evidence="7" id="KW-0645">Protease</keyword>
<evidence type="ECO:0000256" key="2">
    <source>
        <dbReference type="ARBA" id="ARBA00007447"/>
    </source>
</evidence>
<dbReference type="GO" id="GO:0009374">
    <property type="term" value="F:biotin binding"/>
    <property type="evidence" value="ECO:0007669"/>
    <property type="project" value="InterPro"/>
</dbReference>
<feature type="domain" description="Peptidase A1" evidence="6">
    <location>
        <begin position="40"/>
        <end position="360"/>
    </location>
</feature>
<keyword evidence="7" id="KW-0378">Hydrolase</keyword>
<dbReference type="AlphaFoldDB" id="W9V2W4"/>
<reference evidence="7 8" key="2">
    <citation type="journal article" date="2015" name="Syst. Appl. Microbiol.">
        <title>Nitrincola nitratireducens sp. nov. isolated from a haloalkaline crater lake.</title>
        <authorList>
            <person name="Singh A."/>
            <person name="Vaidya B."/>
            <person name="Tanuku N.R."/>
            <person name="Pinnaka A.K."/>
        </authorList>
    </citation>
    <scope>NUCLEOTIDE SEQUENCE [LARGE SCALE GENOMIC DNA]</scope>
    <source>
        <strain evidence="7 8">AK23</strain>
    </source>
</reference>
<dbReference type="CDD" id="cd05471">
    <property type="entry name" value="pepsin_like"/>
    <property type="match status" value="1"/>
</dbReference>
<dbReference type="InterPro" id="IPR005468">
    <property type="entry name" value="Avidin/str"/>
</dbReference>
<dbReference type="EMBL" id="AONB01000007">
    <property type="protein sequence ID" value="EXJ11286.1"/>
    <property type="molecule type" value="Genomic_DNA"/>
</dbReference>
<dbReference type="SUPFAM" id="SSF50876">
    <property type="entry name" value="Avidin/streptavidin"/>
    <property type="match status" value="1"/>
</dbReference>
<dbReference type="Pfam" id="PF00026">
    <property type="entry name" value="Asp"/>
    <property type="match status" value="1"/>
</dbReference>
<feature type="compositionally biased region" description="Basic and acidic residues" evidence="5">
    <location>
        <begin position="8"/>
        <end position="17"/>
    </location>
</feature>
<dbReference type="InterPro" id="IPR036896">
    <property type="entry name" value="Avidin-like_sf"/>
</dbReference>
<evidence type="ECO:0000256" key="5">
    <source>
        <dbReference type="SAM" id="MobiDB-lite"/>
    </source>
</evidence>
<feature type="region of interest" description="Disordered" evidence="5">
    <location>
        <begin position="1"/>
        <end position="20"/>
    </location>
</feature>
<evidence type="ECO:0000259" key="6">
    <source>
        <dbReference type="PROSITE" id="PS51767"/>
    </source>
</evidence>
<accession>W9V2W4</accession>
<dbReference type="Pfam" id="PF01382">
    <property type="entry name" value="Avidin"/>
    <property type="match status" value="1"/>
</dbReference>
<dbReference type="PROSITE" id="PS51767">
    <property type="entry name" value="PEPTIDASE_A1"/>
    <property type="match status" value="1"/>
</dbReference>
<comment type="subcellular location">
    <subcellularLocation>
        <location evidence="1">Secreted</location>
    </subcellularLocation>
</comment>
<dbReference type="GO" id="GO:0005576">
    <property type="term" value="C:extracellular region"/>
    <property type="evidence" value="ECO:0007669"/>
    <property type="project" value="UniProtKB-SubCell"/>
</dbReference>
<dbReference type="PANTHER" id="PTHR47966:SF51">
    <property type="entry name" value="BETA-SITE APP-CLEAVING ENZYME, ISOFORM A-RELATED"/>
    <property type="match status" value="1"/>
</dbReference>
<evidence type="ECO:0000256" key="3">
    <source>
        <dbReference type="ARBA" id="ARBA00022525"/>
    </source>
</evidence>
<keyword evidence="8" id="KW-1185">Reference proteome</keyword>
<reference evidence="8" key="1">
    <citation type="submission" date="2012-11" db="EMBL/GenBank/DDBJ databases">
        <authorList>
            <person name="Singh A."/>
            <person name="Pinnaka A.K."/>
            <person name="Vaidya B."/>
        </authorList>
    </citation>
    <scope>NUCLEOTIDE SEQUENCE [LARGE SCALE GENOMIC DNA]</scope>
    <source>
        <strain evidence="8">AK23</strain>
    </source>
</reference>
<dbReference type="STRING" id="1229521.D791_01741"/>
<dbReference type="InterPro" id="IPR001461">
    <property type="entry name" value="Aspartic_peptidase_A1"/>
</dbReference>
<dbReference type="OrthoDB" id="5855722at2"/>
<evidence type="ECO:0000256" key="4">
    <source>
        <dbReference type="ARBA" id="ARBA00022729"/>
    </source>
</evidence>
<comment type="caution">
    <text evidence="7">The sequence shown here is derived from an EMBL/GenBank/DDBJ whole genome shotgun (WGS) entry which is preliminary data.</text>
</comment>
<name>W9V2W4_9GAMM</name>
<evidence type="ECO:0000313" key="8">
    <source>
        <dbReference type="Proteomes" id="UP000019464"/>
    </source>
</evidence>
<protein>
    <submittedName>
        <fullName evidence="7">Eukaryotic aspartyl protease</fullName>
    </submittedName>
</protein>
<dbReference type="InterPro" id="IPR033121">
    <property type="entry name" value="PEPTIDASE_A1"/>
</dbReference>
<dbReference type="RefSeq" id="WP_036510030.1">
    <property type="nucleotide sequence ID" value="NZ_AONB01000007.1"/>
</dbReference>
<sequence>MNQPNPMDAHKSERPDVTDTPFVEFTLTRGVLTDNGATPWTTTIGVGTPPQPLRIMLDTGTVNTWVTASSCTTEACRLHTAFNPEASTTFVPGRQAPTSVSFGPWGSMGVVMGNDVCHLNYEHAGQRSLVPFTEPMSLYLAVSYEGQQFSELDCDGGFAIPSIPCQQPSALLEELKNQGLIRHAIASFWFDPVRGEGRCLLGALDQTLYEPTSVNCLALKPLEGELGYLWSVCLDQLQIGRCSIGKEIDFVLDTGSSVFKGGHAIIHRMIEAITDEGRRPTTVTSEADLSSYPMLDLTLGGVSYRLTPRQYFMQVGPAQWDLGVQYLEGLPDELLVVGSVFLDTVYSAFMLGDGDHVEPSVLLATSIQSQVSISGVWVNEFGSVMEIGPLEADGTFRGQYRSDTGATGVYPVMGVADPDPVGNSIAIAFTVNWRSLEGPPDPSWHWVSAFSGLMQIQDGVEVINTLYMLQQNATESVQPWQATAIYSSTFKRRP</sequence>
<dbReference type="SUPFAM" id="SSF50630">
    <property type="entry name" value="Acid proteases"/>
    <property type="match status" value="1"/>
</dbReference>
<evidence type="ECO:0000313" key="7">
    <source>
        <dbReference type="EMBL" id="EXJ11286.1"/>
    </source>
</evidence>
<keyword evidence="3" id="KW-0964">Secreted</keyword>
<evidence type="ECO:0000256" key="1">
    <source>
        <dbReference type="ARBA" id="ARBA00004613"/>
    </source>
</evidence>
<dbReference type="Gene3D" id="2.40.70.10">
    <property type="entry name" value="Acid Proteases"/>
    <property type="match status" value="2"/>
</dbReference>
<dbReference type="Gene3D" id="2.40.128.30">
    <property type="entry name" value="Avidin-like"/>
    <property type="match status" value="1"/>
</dbReference>
<proteinExistence type="inferred from homology"/>
<comment type="similarity">
    <text evidence="2">Belongs to the peptidase A1 family.</text>
</comment>
<dbReference type="InterPro" id="IPR021109">
    <property type="entry name" value="Peptidase_aspartic_dom_sf"/>
</dbReference>
<dbReference type="GO" id="GO:0004190">
    <property type="term" value="F:aspartic-type endopeptidase activity"/>
    <property type="evidence" value="ECO:0007669"/>
    <property type="project" value="InterPro"/>
</dbReference>
<dbReference type="PROSITE" id="PS51326">
    <property type="entry name" value="AVIDIN_2"/>
    <property type="match status" value="1"/>
</dbReference>
<dbReference type="PANTHER" id="PTHR47966">
    <property type="entry name" value="BETA-SITE APP-CLEAVING ENZYME, ISOFORM A-RELATED"/>
    <property type="match status" value="1"/>
</dbReference>
<dbReference type="PRINTS" id="PR00792">
    <property type="entry name" value="PEPSIN"/>
</dbReference>